<keyword evidence="2" id="KW-0813">Transport</keyword>
<feature type="chain" id="PRO_5038569694" evidence="5">
    <location>
        <begin position="22"/>
        <end position="411"/>
    </location>
</feature>
<accession>A0A853BZK9</accession>
<dbReference type="PANTHER" id="PTHR30483">
    <property type="entry name" value="LEUCINE-SPECIFIC-BINDING PROTEIN"/>
    <property type="match status" value="1"/>
</dbReference>
<comment type="similarity">
    <text evidence="1">Belongs to the leucine-binding protein family.</text>
</comment>
<gene>
    <name evidence="7" type="ORF">HNR19_000600</name>
</gene>
<feature type="domain" description="Leucine-binding protein" evidence="6">
    <location>
        <begin position="38"/>
        <end position="389"/>
    </location>
</feature>
<keyword evidence="3 5" id="KW-0732">Signal</keyword>
<proteinExistence type="inferred from homology"/>
<evidence type="ECO:0000256" key="2">
    <source>
        <dbReference type="ARBA" id="ARBA00022448"/>
    </source>
</evidence>
<keyword evidence="8" id="KW-1185">Reference proteome</keyword>
<comment type="caution">
    <text evidence="7">The sequence shown here is derived from an EMBL/GenBank/DDBJ whole genome shotgun (WGS) entry which is preliminary data.</text>
</comment>
<organism evidence="7 8">
    <name type="scientific">Nocardioides thalensis</name>
    <dbReference type="NCBI Taxonomy" id="1914755"/>
    <lineage>
        <taxon>Bacteria</taxon>
        <taxon>Bacillati</taxon>
        <taxon>Actinomycetota</taxon>
        <taxon>Actinomycetes</taxon>
        <taxon>Propionibacteriales</taxon>
        <taxon>Nocardioidaceae</taxon>
        <taxon>Nocardioides</taxon>
    </lineage>
</organism>
<dbReference type="Proteomes" id="UP000530424">
    <property type="component" value="Unassembled WGS sequence"/>
</dbReference>
<sequence length="411" mass="44596">MKFPSSLRLSALALVSSLALTGCIDSGGGESDAEDDDTIRIGISLPLTGDYAEPGKGIQRGYEAWAAWTNENGGLLGKQVELEILDDQSSAERVAQDYERLINQDGVDLIVGPFSTRLVIPAAQVAQDYGFVFIEPAGAAPEVFEQGFENLFYAAPAVADDHYNHLADYIEQMPANERPKTVAVASMDDPFAMGTAYGLRDKLDEMGIRIVVDEVYPPNTTNFDSIAAKIADSNADMVIGGTQYQDAVNLILALQQLDYQPKMAAFSTAPTEPEFEKAIGGKTEGILAPTGYTPQAEYPSNQEFVEFYTDTYGEAPSEDQANAWTTGQVLAAAVEAADCAESALEDPECHQTMIDWLHENEVETVVGPLSWDEAGRPQSAHMVQQWIDGEIRIVLPEEQAEADLIADKPAW</sequence>
<dbReference type="PROSITE" id="PS51257">
    <property type="entry name" value="PROKAR_LIPOPROTEIN"/>
    <property type="match status" value="1"/>
</dbReference>
<dbReference type="CDD" id="cd06338">
    <property type="entry name" value="PBP1_ABC_ligand_binding-like"/>
    <property type="match status" value="1"/>
</dbReference>
<keyword evidence="4" id="KW-0029">Amino-acid transport</keyword>
<feature type="signal peptide" evidence="5">
    <location>
        <begin position="1"/>
        <end position="21"/>
    </location>
</feature>
<dbReference type="PRINTS" id="PR00337">
    <property type="entry name" value="LEUILEVALBP"/>
</dbReference>
<dbReference type="EMBL" id="JACCFP010000001">
    <property type="protein sequence ID" value="NYI99901.1"/>
    <property type="molecule type" value="Genomic_DNA"/>
</dbReference>
<evidence type="ECO:0000313" key="8">
    <source>
        <dbReference type="Proteomes" id="UP000530424"/>
    </source>
</evidence>
<reference evidence="7 8" key="1">
    <citation type="submission" date="2020-07" db="EMBL/GenBank/DDBJ databases">
        <title>Sequencing the genomes of 1000 actinobacteria strains.</title>
        <authorList>
            <person name="Klenk H.-P."/>
        </authorList>
    </citation>
    <scope>NUCLEOTIDE SEQUENCE [LARGE SCALE GENOMIC DNA]</scope>
    <source>
        <strain evidence="7 8">DSM 103833</strain>
    </source>
</reference>
<evidence type="ECO:0000256" key="4">
    <source>
        <dbReference type="ARBA" id="ARBA00022970"/>
    </source>
</evidence>
<dbReference type="Pfam" id="PF13458">
    <property type="entry name" value="Peripla_BP_6"/>
    <property type="match status" value="1"/>
</dbReference>
<evidence type="ECO:0000256" key="5">
    <source>
        <dbReference type="SAM" id="SignalP"/>
    </source>
</evidence>
<dbReference type="InterPro" id="IPR051010">
    <property type="entry name" value="BCAA_transport"/>
</dbReference>
<dbReference type="SUPFAM" id="SSF53822">
    <property type="entry name" value="Periplasmic binding protein-like I"/>
    <property type="match status" value="1"/>
</dbReference>
<evidence type="ECO:0000313" key="7">
    <source>
        <dbReference type="EMBL" id="NYI99901.1"/>
    </source>
</evidence>
<dbReference type="InterPro" id="IPR028081">
    <property type="entry name" value="Leu-bd"/>
</dbReference>
<dbReference type="InterPro" id="IPR028082">
    <property type="entry name" value="Peripla_BP_I"/>
</dbReference>
<name>A0A853BZK9_9ACTN</name>
<evidence type="ECO:0000256" key="3">
    <source>
        <dbReference type="ARBA" id="ARBA00022729"/>
    </source>
</evidence>
<evidence type="ECO:0000259" key="6">
    <source>
        <dbReference type="Pfam" id="PF13458"/>
    </source>
</evidence>
<protein>
    <submittedName>
        <fullName evidence="7">Branched-chain amino acid transport system substrate-binding protein</fullName>
    </submittedName>
</protein>
<dbReference type="AlphaFoldDB" id="A0A853BZK9"/>
<dbReference type="RefSeq" id="WP_179666514.1">
    <property type="nucleotide sequence ID" value="NZ_JACCFP010000001.1"/>
</dbReference>
<dbReference type="Gene3D" id="3.40.50.2300">
    <property type="match status" value="2"/>
</dbReference>
<evidence type="ECO:0000256" key="1">
    <source>
        <dbReference type="ARBA" id="ARBA00010062"/>
    </source>
</evidence>
<dbReference type="InterPro" id="IPR000709">
    <property type="entry name" value="Leu_Ile_Val-bd"/>
</dbReference>
<dbReference type="GO" id="GO:0006865">
    <property type="term" value="P:amino acid transport"/>
    <property type="evidence" value="ECO:0007669"/>
    <property type="project" value="UniProtKB-KW"/>
</dbReference>